<keyword evidence="1" id="KW-0732">Signal</keyword>
<accession>A0A951IWV6</accession>
<feature type="signal peptide" evidence="1">
    <location>
        <begin position="1"/>
        <end position="24"/>
    </location>
</feature>
<name>A0A951IWV6_9BACT</name>
<proteinExistence type="predicted"/>
<gene>
    <name evidence="2" type="ORF">EGN73_04085</name>
</gene>
<evidence type="ECO:0000313" key="3">
    <source>
        <dbReference type="Proteomes" id="UP000727490"/>
    </source>
</evidence>
<evidence type="ECO:0000256" key="1">
    <source>
        <dbReference type="SAM" id="SignalP"/>
    </source>
</evidence>
<organism evidence="2 3">
    <name type="scientific">Arthrospiribacter ruber</name>
    <dbReference type="NCBI Taxonomy" id="2487934"/>
    <lineage>
        <taxon>Bacteria</taxon>
        <taxon>Pseudomonadati</taxon>
        <taxon>Bacteroidota</taxon>
        <taxon>Cytophagia</taxon>
        <taxon>Cytophagales</taxon>
        <taxon>Cyclobacteriaceae</taxon>
        <taxon>Arthrospiribacter</taxon>
    </lineage>
</organism>
<protein>
    <recommendedName>
        <fullName evidence="4">Outer membrane protein beta-barrel domain-containing protein</fullName>
    </recommendedName>
</protein>
<dbReference type="RefSeq" id="WP_219287200.1">
    <property type="nucleotide sequence ID" value="NZ_RPHB01000002.1"/>
</dbReference>
<dbReference type="AlphaFoldDB" id="A0A951IWV6"/>
<dbReference type="Proteomes" id="UP000727490">
    <property type="component" value="Unassembled WGS sequence"/>
</dbReference>
<evidence type="ECO:0000313" key="2">
    <source>
        <dbReference type="EMBL" id="MBW3466988.1"/>
    </source>
</evidence>
<dbReference type="EMBL" id="RPHB01000002">
    <property type="protein sequence ID" value="MBW3466988.1"/>
    <property type="molecule type" value="Genomic_DNA"/>
</dbReference>
<comment type="caution">
    <text evidence="2">The sequence shown here is derived from an EMBL/GenBank/DDBJ whole genome shotgun (WGS) entry which is preliminary data.</text>
</comment>
<sequence>MMSTKFSKYTITLALLFVGFNANAQNKNQWKFNGSFGFGYSTITNMPEDIYNQGRENIQLGLLIERRINDKFSIVSLAELDILNYNFDGYIRTDPSESRIILAQAPPGIKYTGLSQTAIGWSVLGRYHFKTRTFQDTECVEGGCRKEGALFLQGGLRFSSPLNSSYYFRENTEQSNIRLNSYVNRALFQAELSIGVKGRLNNFFSILNSSSVGVIYQFTPIFKTGKNTIALNPIHLSWRFLL</sequence>
<feature type="chain" id="PRO_5037584785" description="Outer membrane protein beta-barrel domain-containing protein" evidence="1">
    <location>
        <begin position="25"/>
        <end position="242"/>
    </location>
</feature>
<keyword evidence="3" id="KW-1185">Reference proteome</keyword>
<reference evidence="2 3" key="1">
    <citation type="journal article" date="2020" name="Syst. Appl. Microbiol.">
        <title>Arthrospiribacter ruber gen. nov., sp. nov., a novel bacterium isolated from Arthrospira cultures.</title>
        <authorList>
            <person name="Waleron M."/>
            <person name="Misztak A."/>
            <person name="Waleron M.M."/>
            <person name="Furmaniak M."/>
            <person name="Mrozik A."/>
            <person name="Waleron K."/>
        </authorList>
    </citation>
    <scope>NUCLEOTIDE SEQUENCE [LARGE SCALE GENOMIC DNA]</scope>
    <source>
        <strain evidence="2 3">DPMB0001</strain>
    </source>
</reference>
<evidence type="ECO:0008006" key="4">
    <source>
        <dbReference type="Google" id="ProtNLM"/>
    </source>
</evidence>